<dbReference type="SMART" id="SM00612">
    <property type="entry name" value="Kelch"/>
    <property type="match status" value="6"/>
</dbReference>
<dbReference type="InterPro" id="IPR006652">
    <property type="entry name" value="Kelch_1"/>
</dbReference>
<dbReference type="PROSITE" id="PS50097">
    <property type="entry name" value="BTB"/>
    <property type="match status" value="1"/>
</dbReference>
<accession>A0A915AMV2</accession>
<dbReference type="Pfam" id="PF24681">
    <property type="entry name" value="Kelch_KLHDC2_KLHL20_DRC7"/>
    <property type="match status" value="1"/>
</dbReference>
<dbReference type="CDD" id="cd18186">
    <property type="entry name" value="BTB_POZ_ZBTB_KLHL-like"/>
    <property type="match status" value="1"/>
</dbReference>
<dbReference type="InterPro" id="IPR011705">
    <property type="entry name" value="BACK"/>
</dbReference>
<dbReference type="Gene3D" id="1.25.40.420">
    <property type="match status" value="1"/>
</dbReference>
<organism evidence="4 5">
    <name type="scientific">Parascaris univalens</name>
    <name type="common">Nematode worm</name>
    <dbReference type="NCBI Taxonomy" id="6257"/>
    <lineage>
        <taxon>Eukaryota</taxon>
        <taxon>Metazoa</taxon>
        <taxon>Ecdysozoa</taxon>
        <taxon>Nematoda</taxon>
        <taxon>Chromadorea</taxon>
        <taxon>Rhabditida</taxon>
        <taxon>Spirurina</taxon>
        <taxon>Ascaridomorpha</taxon>
        <taxon>Ascaridoidea</taxon>
        <taxon>Ascarididae</taxon>
        <taxon>Parascaris</taxon>
    </lineage>
</organism>
<dbReference type="InterPro" id="IPR011333">
    <property type="entry name" value="SKP1/BTB/POZ_sf"/>
</dbReference>
<keyword evidence="1" id="KW-0880">Kelch repeat</keyword>
<protein>
    <submittedName>
        <fullName evidence="5">BTB domain-containing protein</fullName>
    </submittedName>
</protein>
<dbReference type="SUPFAM" id="SSF54695">
    <property type="entry name" value="POZ domain"/>
    <property type="match status" value="1"/>
</dbReference>
<dbReference type="InterPro" id="IPR000210">
    <property type="entry name" value="BTB/POZ_dom"/>
</dbReference>
<dbReference type="Gene3D" id="3.30.710.10">
    <property type="entry name" value="Potassium Channel Kv1.1, Chain A"/>
    <property type="match status" value="1"/>
</dbReference>
<dbReference type="SUPFAM" id="SSF117281">
    <property type="entry name" value="Kelch motif"/>
    <property type="match status" value="1"/>
</dbReference>
<dbReference type="InterPro" id="IPR015915">
    <property type="entry name" value="Kelch-typ_b-propeller"/>
</dbReference>
<evidence type="ECO:0000256" key="1">
    <source>
        <dbReference type="ARBA" id="ARBA00022441"/>
    </source>
</evidence>
<dbReference type="Pfam" id="PF07707">
    <property type="entry name" value="BACK"/>
    <property type="match status" value="1"/>
</dbReference>
<name>A0A915AMV2_PARUN</name>
<evidence type="ECO:0000313" key="5">
    <source>
        <dbReference type="WBParaSite" id="PgR010_g105_t01"/>
    </source>
</evidence>
<feature type="domain" description="BTB" evidence="3">
    <location>
        <begin position="102"/>
        <end position="162"/>
    </location>
</feature>
<evidence type="ECO:0000259" key="3">
    <source>
        <dbReference type="PROSITE" id="PS50097"/>
    </source>
</evidence>
<sequence>SALRRLRGTRSNSVYINFSRSLLHILYIIAMEPVDTFSESLRDTTSETGTNNWETGVLEYRRQLLQASTERPFELPFDPDYTCCISSSGKNASKKSVELESNDGVIVLGGNKMVKLDPFEFANISPYFRAAFFGYFEEAKTKLIMFRDPEPNAFLNCLAFIRQLLVDEKAVTATMDLDKALEMLDMAAYLIIEPVLEVISNIIVKTVPASKLLAVYHKAENRHPSLAQRLWNMIVREFDKLILNETFIELREEELCKLLQDKHLNIRRNDETSMVRSWIEANKWNGNCVEHLQSALAKATDDTGFYDGGIRLPNSVLIASGGWSNTGPTIVVETLDMRTKRWIQSDVKLFETPRAYHAVVNTGEDLYTIGGFNGAEYYRSTRKFNLKTRQLVEVAPMYDQRCYVACGLLDNDKIVAIGGYDNRDRLRTAEILHIPTNQWRRVAEMSVKRSDGHCVIYDGKVYAVGGFDGVNCHATIETYDVITNRWLTMKQLMRSRRSGVRAAVIEGAICVCGGFDGSVRLSSCEFIDVREGQWHLLRPMNNPRSNFGIEILNNQVVVAGGYAGVVGTINEVEAFDFRADAWTEMPSMGMRRSAVYLTRIDNHEIIEKLVRPDTIAQ</sequence>
<keyword evidence="2" id="KW-0677">Repeat</keyword>
<dbReference type="Pfam" id="PF01344">
    <property type="entry name" value="Kelch_1"/>
    <property type="match status" value="1"/>
</dbReference>
<evidence type="ECO:0000256" key="2">
    <source>
        <dbReference type="ARBA" id="ARBA00022737"/>
    </source>
</evidence>
<dbReference type="PANTHER" id="PTHR24412:SF172">
    <property type="entry name" value="KELCH-LIKE PROTEIN 10"/>
    <property type="match status" value="1"/>
</dbReference>
<keyword evidence="4" id="KW-1185">Reference proteome</keyword>
<dbReference type="AlphaFoldDB" id="A0A915AMV2"/>
<dbReference type="CDD" id="cd14733">
    <property type="entry name" value="BACK"/>
    <property type="match status" value="1"/>
</dbReference>
<dbReference type="Gene3D" id="2.120.10.80">
    <property type="entry name" value="Kelch-type beta propeller"/>
    <property type="match status" value="2"/>
</dbReference>
<evidence type="ECO:0000313" key="4">
    <source>
        <dbReference type="Proteomes" id="UP000887569"/>
    </source>
</evidence>
<dbReference type="WBParaSite" id="PgR010_g105_t01">
    <property type="protein sequence ID" value="PgR010_g105_t01"/>
    <property type="gene ID" value="PgR010_g105"/>
</dbReference>
<dbReference type="PANTHER" id="PTHR24412">
    <property type="entry name" value="KELCH PROTEIN"/>
    <property type="match status" value="1"/>
</dbReference>
<reference evidence="5" key="1">
    <citation type="submission" date="2022-11" db="UniProtKB">
        <authorList>
            <consortium name="WormBaseParasite"/>
        </authorList>
    </citation>
    <scope>IDENTIFICATION</scope>
</reference>
<dbReference type="Proteomes" id="UP000887569">
    <property type="component" value="Unplaced"/>
</dbReference>
<proteinExistence type="predicted"/>